<evidence type="ECO:0000256" key="1">
    <source>
        <dbReference type="SAM" id="SignalP"/>
    </source>
</evidence>
<dbReference type="AlphaFoldDB" id="A0A9D6V5K2"/>
<dbReference type="PROSITE" id="PS51257">
    <property type="entry name" value="PROKAR_LIPOPROTEIN"/>
    <property type="match status" value="1"/>
</dbReference>
<organism evidence="2 3">
    <name type="scientific">Desulfomonile tiedjei</name>
    <dbReference type="NCBI Taxonomy" id="2358"/>
    <lineage>
        <taxon>Bacteria</taxon>
        <taxon>Pseudomonadati</taxon>
        <taxon>Thermodesulfobacteriota</taxon>
        <taxon>Desulfomonilia</taxon>
        <taxon>Desulfomonilales</taxon>
        <taxon>Desulfomonilaceae</taxon>
        <taxon>Desulfomonile</taxon>
    </lineage>
</organism>
<name>A0A9D6V5K2_9BACT</name>
<protein>
    <submittedName>
        <fullName evidence="2">Uncharacterized protein</fullName>
    </submittedName>
</protein>
<dbReference type="EMBL" id="JACRDE010000587">
    <property type="protein sequence ID" value="MBI5252278.1"/>
    <property type="molecule type" value="Genomic_DNA"/>
</dbReference>
<feature type="signal peptide" evidence="1">
    <location>
        <begin position="1"/>
        <end position="24"/>
    </location>
</feature>
<evidence type="ECO:0000313" key="3">
    <source>
        <dbReference type="Proteomes" id="UP000807825"/>
    </source>
</evidence>
<accession>A0A9D6V5K2</accession>
<comment type="caution">
    <text evidence="2">The sequence shown here is derived from an EMBL/GenBank/DDBJ whole genome shotgun (WGS) entry which is preliminary data.</text>
</comment>
<keyword evidence="1" id="KW-0732">Signal</keyword>
<reference evidence="2" key="1">
    <citation type="submission" date="2020-07" db="EMBL/GenBank/DDBJ databases">
        <title>Huge and variable diversity of episymbiotic CPR bacteria and DPANN archaea in groundwater ecosystems.</title>
        <authorList>
            <person name="He C.Y."/>
            <person name="Keren R."/>
            <person name="Whittaker M."/>
            <person name="Farag I.F."/>
            <person name="Doudna J."/>
            <person name="Cate J.H.D."/>
            <person name="Banfield J.F."/>
        </authorList>
    </citation>
    <scope>NUCLEOTIDE SEQUENCE</scope>
    <source>
        <strain evidence="2">NC_groundwater_1664_Pr3_B-0.1um_52_9</strain>
    </source>
</reference>
<sequence>MVKRAVVVLGIFSLMIMAAGTSFAFLGMGGGCGDDCGGPLYVPVDCPPVPGFKTIVKTWEAKIEGPCPAPVGCAPACKPWDVKGGFFCSLVTAIASPLDLLFGGCDGVYGCFGGLGFPKAGPCGPGYGPLPGALAAVPMFLGAPTVMFETLW</sequence>
<gene>
    <name evidence="2" type="ORF">HY912_22515</name>
</gene>
<feature type="chain" id="PRO_5039205656" evidence="1">
    <location>
        <begin position="25"/>
        <end position="152"/>
    </location>
</feature>
<proteinExistence type="predicted"/>
<dbReference type="Proteomes" id="UP000807825">
    <property type="component" value="Unassembled WGS sequence"/>
</dbReference>
<evidence type="ECO:0000313" key="2">
    <source>
        <dbReference type="EMBL" id="MBI5252278.1"/>
    </source>
</evidence>